<organism evidence="12 13">
    <name type="scientific">Aquilegia coerulea</name>
    <name type="common">Rocky mountain columbine</name>
    <dbReference type="NCBI Taxonomy" id="218851"/>
    <lineage>
        <taxon>Eukaryota</taxon>
        <taxon>Viridiplantae</taxon>
        <taxon>Streptophyta</taxon>
        <taxon>Embryophyta</taxon>
        <taxon>Tracheophyta</taxon>
        <taxon>Spermatophyta</taxon>
        <taxon>Magnoliopsida</taxon>
        <taxon>Ranunculales</taxon>
        <taxon>Ranunculaceae</taxon>
        <taxon>Thalictroideae</taxon>
        <taxon>Aquilegia</taxon>
    </lineage>
</organism>
<keyword evidence="9" id="KW-0539">Nucleus</keyword>
<accession>A0A2G5EK58</accession>
<dbReference type="GO" id="GO:0005737">
    <property type="term" value="C:cytoplasm"/>
    <property type="evidence" value="ECO:0007669"/>
    <property type="project" value="UniProtKB-SubCell"/>
</dbReference>
<evidence type="ECO:0000313" key="12">
    <source>
        <dbReference type="EMBL" id="PIA56133.1"/>
    </source>
</evidence>
<dbReference type="InterPro" id="IPR018866">
    <property type="entry name" value="Znf-4CXXC_R1"/>
</dbReference>
<sequence length="436" mass="49411">KKNEVFFLLQQTNSTVGERNKTRVNSVSSETERSSKAMVTLRKRTRTQETPINPKQTNNNSSYEETQSNKSEEVFDYEQCREKRIKENMERMQKLGLFDLSSKLKSEILTPKRSPRKPYERKSPLDSSLQSSLPPRRSSRLQNVTPVSYTELREKKGKKDEDLGPLIGEGSRPEIYTEEHEKMLGTCNSEWTLFVDGYGNDGKRIYDPVKGKTCHQCRQKTLGHHTHCIKCNLVQGQFCGDCLYMRYGEHVLEVKQNPNWICPVCRGICNCSLCRQAKGWPATGSLYRKISKLGFKSVAHYLIQTRCAETKSGEACIDDPVSVKRSLPFVDTEELSEHKASLSSGDSQDGSSIEKDVHLEGEHSASLNSEIVHANARENEKMEPINENGVINVSDDEDKGEKKEPMSEERVSNAALGKKANPDSISGRLRSRRNRT</sequence>
<feature type="region of interest" description="Disordered" evidence="10">
    <location>
        <begin position="377"/>
        <end position="436"/>
    </location>
</feature>
<evidence type="ECO:0000259" key="11">
    <source>
        <dbReference type="Pfam" id="PF10497"/>
    </source>
</evidence>
<feature type="compositionally biased region" description="Polar residues" evidence="10">
    <location>
        <begin position="48"/>
        <end position="69"/>
    </location>
</feature>
<dbReference type="EMBL" id="KZ305024">
    <property type="protein sequence ID" value="PIA56133.1"/>
    <property type="molecule type" value="Genomic_DNA"/>
</dbReference>
<dbReference type="Pfam" id="PF10497">
    <property type="entry name" value="zf-4CXXC_R1"/>
    <property type="match status" value="1"/>
</dbReference>
<feature type="region of interest" description="Disordered" evidence="10">
    <location>
        <begin position="336"/>
        <end position="355"/>
    </location>
</feature>
<evidence type="ECO:0000256" key="2">
    <source>
        <dbReference type="ARBA" id="ARBA00004496"/>
    </source>
</evidence>
<dbReference type="Proteomes" id="UP000230069">
    <property type="component" value="Unassembled WGS sequence"/>
</dbReference>
<evidence type="ECO:0000256" key="6">
    <source>
        <dbReference type="ARBA" id="ARBA00022843"/>
    </source>
</evidence>
<feature type="compositionally biased region" description="Polar residues" evidence="10">
    <location>
        <begin position="17"/>
        <end position="29"/>
    </location>
</feature>
<keyword evidence="13" id="KW-1185">Reference proteome</keyword>
<keyword evidence="6" id="KW-0832">Ubl conjugation</keyword>
<evidence type="ECO:0000256" key="7">
    <source>
        <dbReference type="ARBA" id="ARBA00023015"/>
    </source>
</evidence>
<feature type="region of interest" description="Disordered" evidence="10">
    <location>
        <begin position="108"/>
        <end position="171"/>
    </location>
</feature>
<evidence type="ECO:0000256" key="8">
    <source>
        <dbReference type="ARBA" id="ARBA00023163"/>
    </source>
</evidence>
<comment type="subcellular location">
    <subcellularLocation>
        <location evidence="2">Cytoplasm</location>
    </subcellularLocation>
    <subcellularLocation>
        <location evidence="1">Nucleus</location>
    </subcellularLocation>
</comment>
<evidence type="ECO:0000256" key="5">
    <source>
        <dbReference type="ARBA" id="ARBA00022553"/>
    </source>
</evidence>
<proteinExistence type="predicted"/>
<feature type="compositionally biased region" description="Low complexity" evidence="10">
    <location>
        <begin position="125"/>
        <end position="142"/>
    </location>
</feature>
<evidence type="ECO:0000256" key="3">
    <source>
        <dbReference type="ARBA" id="ARBA00022490"/>
    </source>
</evidence>
<dbReference type="GO" id="GO:0006355">
    <property type="term" value="P:regulation of DNA-templated transcription"/>
    <property type="evidence" value="ECO:0007669"/>
    <property type="project" value="InterPro"/>
</dbReference>
<keyword evidence="8" id="KW-0804">Transcription</keyword>
<name>A0A2G5EK58_AQUCA</name>
<keyword evidence="4" id="KW-1017">Isopeptide bond</keyword>
<dbReference type="InterPro" id="IPR040221">
    <property type="entry name" value="CDCA7/CDA7L"/>
</dbReference>
<dbReference type="GO" id="GO:0005634">
    <property type="term" value="C:nucleus"/>
    <property type="evidence" value="ECO:0007669"/>
    <property type="project" value="UniProtKB-SubCell"/>
</dbReference>
<feature type="non-terminal residue" evidence="12">
    <location>
        <position position="1"/>
    </location>
</feature>
<dbReference type="AlphaFoldDB" id="A0A2G5EK58"/>
<evidence type="ECO:0000313" key="13">
    <source>
        <dbReference type="Proteomes" id="UP000230069"/>
    </source>
</evidence>
<evidence type="ECO:0000256" key="9">
    <source>
        <dbReference type="ARBA" id="ARBA00023242"/>
    </source>
</evidence>
<keyword evidence="7" id="KW-0805">Transcription regulation</keyword>
<keyword evidence="3" id="KW-0963">Cytoplasm</keyword>
<protein>
    <recommendedName>
        <fullName evidence="11">Zinc-finger domain-containing protein</fullName>
    </recommendedName>
</protein>
<feature type="compositionally biased region" description="Low complexity" evidence="10">
    <location>
        <begin position="341"/>
        <end position="351"/>
    </location>
</feature>
<feature type="region of interest" description="Disordered" evidence="10">
    <location>
        <begin position="17"/>
        <end position="75"/>
    </location>
</feature>
<feature type="compositionally biased region" description="Basic and acidic residues" evidence="10">
    <location>
        <begin position="151"/>
        <end position="162"/>
    </location>
</feature>
<feature type="compositionally biased region" description="Basic and acidic residues" evidence="10">
    <location>
        <begin position="399"/>
        <end position="411"/>
    </location>
</feature>
<gene>
    <name evidence="12" type="ORF">AQUCO_00700468v1</name>
</gene>
<evidence type="ECO:0000256" key="10">
    <source>
        <dbReference type="SAM" id="MobiDB-lite"/>
    </source>
</evidence>
<dbReference type="PANTHER" id="PTHR31169">
    <property type="entry name" value="OS05G0300700 PROTEIN"/>
    <property type="match status" value="1"/>
</dbReference>
<dbReference type="PANTHER" id="PTHR31169:SF23">
    <property type="entry name" value="OS03G0572250 PROTEIN"/>
    <property type="match status" value="1"/>
</dbReference>
<evidence type="ECO:0000256" key="4">
    <source>
        <dbReference type="ARBA" id="ARBA00022499"/>
    </source>
</evidence>
<keyword evidence="5" id="KW-0597">Phosphoprotein</keyword>
<dbReference type="OrthoDB" id="298344at2759"/>
<feature type="domain" description="Zinc-finger" evidence="11">
    <location>
        <begin position="206"/>
        <end position="302"/>
    </location>
</feature>
<reference evidence="12 13" key="1">
    <citation type="submission" date="2017-09" db="EMBL/GenBank/DDBJ databases">
        <title>WGS assembly of Aquilegia coerulea Goldsmith.</title>
        <authorList>
            <person name="Hodges S."/>
            <person name="Kramer E."/>
            <person name="Nordborg M."/>
            <person name="Tomkins J."/>
            <person name="Borevitz J."/>
            <person name="Derieg N."/>
            <person name="Yan J."/>
            <person name="Mihaltcheva S."/>
            <person name="Hayes R.D."/>
            <person name="Rokhsar D."/>
        </authorList>
    </citation>
    <scope>NUCLEOTIDE SEQUENCE [LARGE SCALE GENOMIC DNA]</scope>
    <source>
        <strain evidence="13">cv. Goldsmith</strain>
    </source>
</reference>
<evidence type="ECO:0000256" key="1">
    <source>
        <dbReference type="ARBA" id="ARBA00004123"/>
    </source>
</evidence>